<keyword evidence="1" id="KW-1133">Transmembrane helix</keyword>
<feature type="transmembrane region" description="Helical" evidence="1">
    <location>
        <begin position="197"/>
        <end position="220"/>
    </location>
</feature>
<dbReference type="Proteomes" id="UP000222788">
    <property type="component" value="Unassembled WGS sequence"/>
</dbReference>
<gene>
    <name evidence="2" type="ORF">CFIMG_003097RAa</name>
</gene>
<keyword evidence="3" id="KW-1185">Reference proteome</keyword>
<sequence>MCKCLAEKFKAESLDLVESITSLLVLVSGILKVAFGRLQTTFNTFQAFNSTHVGIELFKFRSQGCNLLFQPFLDTGIIELGIALSLNHAFQSTDFLLKCIDLSAAFLELLASLGHFFCLFIKLRAVLLKSFLKCIKLLFGHSKRLLNLCLFAIISLKVFLALLELGFKVGDTSLCGITPAVFPVKVSVESLLLGAKLAALLGNLLLHATLLSIIVSDITVTKTFAKLGKNAILNHGYFFLQFSNLSTNSRESGTFISEFRFQIHQLSLFIIGEFCHVSNVPL</sequence>
<reference evidence="2 3" key="1">
    <citation type="journal article" date="2013" name="Fungal Biol.">
        <title>Analysis of microsatellite markers in the genome of the plant pathogen Ceratocystis fimbriata.</title>
        <authorList>
            <person name="Simpson M.C."/>
            <person name="Wilken P.M."/>
            <person name="Coetzee M.P."/>
            <person name="Wingfield M.J."/>
            <person name="Wingfield B.D."/>
        </authorList>
    </citation>
    <scope>NUCLEOTIDE SEQUENCE [LARGE SCALE GENOMIC DNA]</scope>
    <source>
        <strain evidence="2 3">CBS 114723</strain>
    </source>
</reference>
<keyword evidence="1" id="KW-0472">Membrane</keyword>
<feature type="transmembrane region" description="Helical" evidence="1">
    <location>
        <begin position="102"/>
        <end position="123"/>
    </location>
</feature>
<reference evidence="2 3" key="2">
    <citation type="journal article" date="2013" name="IMA Fungus">
        <title>IMA Genome-F 1: Ceratocystis fimbriata: Draft nuclear genome sequence for the plant pathogen, Ceratocystis fimbriata.</title>
        <authorList>
            <person name="Wilken P.M."/>
            <person name="Steenkamp E.T."/>
            <person name="Wingfield M.J."/>
            <person name="de Beer Z.W."/>
            <person name="Wingfield B.D."/>
        </authorList>
    </citation>
    <scope>NUCLEOTIDE SEQUENCE [LARGE SCALE GENOMIC DNA]</scope>
    <source>
        <strain evidence="2 3">CBS 114723</strain>
    </source>
</reference>
<dbReference type="AlphaFoldDB" id="A0A2C5X001"/>
<evidence type="ECO:0000313" key="3">
    <source>
        <dbReference type="Proteomes" id="UP000222788"/>
    </source>
</evidence>
<organism evidence="2 3">
    <name type="scientific">Ceratocystis fimbriata CBS 114723</name>
    <dbReference type="NCBI Taxonomy" id="1035309"/>
    <lineage>
        <taxon>Eukaryota</taxon>
        <taxon>Fungi</taxon>
        <taxon>Dikarya</taxon>
        <taxon>Ascomycota</taxon>
        <taxon>Pezizomycotina</taxon>
        <taxon>Sordariomycetes</taxon>
        <taxon>Hypocreomycetidae</taxon>
        <taxon>Microascales</taxon>
        <taxon>Ceratocystidaceae</taxon>
        <taxon>Ceratocystis</taxon>
    </lineage>
</organism>
<feature type="transmembrane region" description="Helical" evidence="1">
    <location>
        <begin position="144"/>
        <end position="163"/>
    </location>
</feature>
<feature type="transmembrane region" description="Helical" evidence="1">
    <location>
        <begin position="67"/>
        <end position="90"/>
    </location>
</feature>
<proteinExistence type="predicted"/>
<protein>
    <submittedName>
        <fullName evidence="2">Uncharacterized protein</fullName>
    </submittedName>
</protein>
<accession>A0A2C5X001</accession>
<keyword evidence="1" id="KW-0812">Transmembrane</keyword>
<dbReference type="EMBL" id="APWK03000094">
    <property type="protein sequence ID" value="PHH51373.1"/>
    <property type="molecule type" value="Genomic_DNA"/>
</dbReference>
<comment type="caution">
    <text evidence="2">The sequence shown here is derived from an EMBL/GenBank/DDBJ whole genome shotgun (WGS) entry which is preliminary data.</text>
</comment>
<name>A0A2C5X001_9PEZI</name>
<evidence type="ECO:0000313" key="2">
    <source>
        <dbReference type="EMBL" id="PHH51373.1"/>
    </source>
</evidence>
<evidence type="ECO:0000256" key="1">
    <source>
        <dbReference type="SAM" id="Phobius"/>
    </source>
</evidence>